<name>A0A0F9I770_9ZZZZ</name>
<dbReference type="Pfam" id="PF23343">
    <property type="entry name" value="REP_ORF2-G2P"/>
    <property type="match status" value="1"/>
</dbReference>
<dbReference type="EMBL" id="LAZR01013117">
    <property type="protein sequence ID" value="KKM23466.1"/>
    <property type="molecule type" value="Genomic_DNA"/>
</dbReference>
<gene>
    <name evidence="2" type="ORF">LCGC14_1614870</name>
</gene>
<reference evidence="2" key="1">
    <citation type="journal article" date="2015" name="Nature">
        <title>Complex archaea that bridge the gap between prokaryotes and eukaryotes.</title>
        <authorList>
            <person name="Spang A."/>
            <person name="Saw J.H."/>
            <person name="Jorgensen S.L."/>
            <person name="Zaremba-Niedzwiedzka K."/>
            <person name="Martijn J."/>
            <person name="Lind A.E."/>
            <person name="van Eijk R."/>
            <person name="Schleper C."/>
            <person name="Guy L."/>
            <person name="Ettema T.J."/>
        </authorList>
    </citation>
    <scope>NUCLEOTIDE SEQUENCE</scope>
</reference>
<sequence length="211" mass="24136">TVYFIRPDCKSWSCEFCAERRRRLWIYYANYGGDCLLGQGLELSFVTLTSHRNIRSINAGIKVWRSAWPKLSARWRRASPGLQYCYAAEHGKLGHFHVHIITSATLPTRWYKDNAAGTGLGYQAKAVPILVATECGAYIGKYLGKAIAVVGWPPYWRRINTSRKWPKPEEPETPYEWSYLGNHSSKVKIEAMAYRRLGWTVATSLKELNTS</sequence>
<feature type="non-terminal residue" evidence="2">
    <location>
        <position position="1"/>
    </location>
</feature>
<feature type="domain" description="Replication-associated protein ORF2/G2P" evidence="1">
    <location>
        <begin position="44"/>
        <end position="145"/>
    </location>
</feature>
<dbReference type="InterPro" id="IPR056906">
    <property type="entry name" value="ORF2/G2P_dom"/>
</dbReference>
<comment type="caution">
    <text evidence="2">The sequence shown here is derived from an EMBL/GenBank/DDBJ whole genome shotgun (WGS) entry which is preliminary data.</text>
</comment>
<dbReference type="AlphaFoldDB" id="A0A0F9I770"/>
<organism evidence="2">
    <name type="scientific">marine sediment metagenome</name>
    <dbReference type="NCBI Taxonomy" id="412755"/>
    <lineage>
        <taxon>unclassified sequences</taxon>
        <taxon>metagenomes</taxon>
        <taxon>ecological metagenomes</taxon>
    </lineage>
</organism>
<evidence type="ECO:0000313" key="2">
    <source>
        <dbReference type="EMBL" id="KKM23466.1"/>
    </source>
</evidence>
<proteinExistence type="predicted"/>
<evidence type="ECO:0000259" key="1">
    <source>
        <dbReference type="Pfam" id="PF23343"/>
    </source>
</evidence>
<protein>
    <recommendedName>
        <fullName evidence="1">Replication-associated protein ORF2/G2P domain-containing protein</fullName>
    </recommendedName>
</protein>
<accession>A0A0F9I770</accession>